<proteinExistence type="inferred from homology"/>
<reference evidence="2 3" key="1">
    <citation type="submission" date="2016-11" db="EMBL/GenBank/DDBJ databases">
        <authorList>
            <person name="Jaros S."/>
            <person name="Januszkiewicz K."/>
            <person name="Wedrychowicz H."/>
        </authorList>
    </citation>
    <scope>NUCLEOTIDE SEQUENCE [LARGE SCALE GENOMIC DNA]</scope>
    <source>
        <strain evidence="2 3">DSM 14501</strain>
    </source>
</reference>
<dbReference type="InterPro" id="IPR035439">
    <property type="entry name" value="UPF0145_dom_sf"/>
</dbReference>
<name>A0A1M6N087_9FIRM</name>
<dbReference type="SUPFAM" id="SSF117782">
    <property type="entry name" value="YbjQ-like"/>
    <property type="match status" value="1"/>
</dbReference>
<dbReference type="Proteomes" id="UP000184082">
    <property type="component" value="Unassembled WGS sequence"/>
</dbReference>
<comment type="similarity">
    <text evidence="1">Belongs to the UPF0145 family.</text>
</comment>
<dbReference type="RefSeq" id="WP_072966026.1">
    <property type="nucleotide sequence ID" value="NZ_FRAJ01000005.1"/>
</dbReference>
<evidence type="ECO:0000256" key="1">
    <source>
        <dbReference type="ARBA" id="ARBA00010751"/>
    </source>
</evidence>
<evidence type="ECO:0000313" key="3">
    <source>
        <dbReference type="Proteomes" id="UP000184082"/>
    </source>
</evidence>
<dbReference type="STRING" id="1121266.SAMN02745883_00736"/>
<protein>
    <submittedName>
        <fullName evidence="2">Putative heavy-metal-binding</fullName>
    </submittedName>
</protein>
<accession>A0A1M6N087</accession>
<dbReference type="EMBL" id="FRAJ01000005">
    <property type="protein sequence ID" value="SHJ89155.1"/>
    <property type="molecule type" value="Genomic_DNA"/>
</dbReference>
<dbReference type="InterPro" id="IPR002765">
    <property type="entry name" value="UPF0145_YbjQ-like"/>
</dbReference>
<keyword evidence="3" id="KW-1185">Reference proteome</keyword>
<sequence>MNNILISTGDIKDNYQIIDTIFAMDSHKESFFKNADPNKAFNKVKEQLRQECKKIGGNAVINCLFEYRVALDSGLIGSKQVIEIFAYGTAVKIL</sequence>
<gene>
    <name evidence="2" type="ORF">SAMN02745883_00736</name>
</gene>
<evidence type="ECO:0000313" key="2">
    <source>
        <dbReference type="EMBL" id="SHJ89155.1"/>
    </source>
</evidence>
<dbReference type="AlphaFoldDB" id="A0A1M6N087"/>
<dbReference type="Gene3D" id="3.30.110.70">
    <property type="entry name" value="Hypothetical protein apc22750. Chain B"/>
    <property type="match status" value="1"/>
</dbReference>
<organism evidence="2 3">
    <name type="scientific">Caminicella sporogenes DSM 14501</name>
    <dbReference type="NCBI Taxonomy" id="1121266"/>
    <lineage>
        <taxon>Bacteria</taxon>
        <taxon>Bacillati</taxon>
        <taxon>Bacillota</taxon>
        <taxon>Clostridia</taxon>
        <taxon>Peptostreptococcales</taxon>
        <taxon>Caminicellaceae</taxon>
        <taxon>Caminicella</taxon>
    </lineage>
</organism>
<dbReference type="Pfam" id="PF01906">
    <property type="entry name" value="YbjQ_1"/>
    <property type="match status" value="1"/>
</dbReference>